<reference evidence="10" key="1">
    <citation type="submission" date="2012-12" db="EMBL/GenBank/DDBJ databases">
        <authorList>
            <person name="Hellsten U."/>
            <person name="Grimwood J."/>
            <person name="Chapman J.A."/>
            <person name="Shapiro H."/>
            <person name="Aerts A."/>
            <person name="Otillar R.P."/>
            <person name="Terry A.Y."/>
            <person name="Boore J.L."/>
            <person name="Simakov O."/>
            <person name="Marletaz F."/>
            <person name="Cho S.-J."/>
            <person name="Edsinger-Gonzales E."/>
            <person name="Havlak P."/>
            <person name="Kuo D.-H."/>
            <person name="Larsson T."/>
            <person name="Lv J."/>
            <person name="Arendt D."/>
            <person name="Savage R."/>
            <person name="Osoegawa K."/>
            <person name="de Jong P."/>
            <person name="Lindberg D.R."/>
            <person name="Seaver E.C."/>
            <person name="Weisblat D.A."/>
            <person name="Putnam N.H."/>
            <person name="Grigoriev I.V."/>
            <person name="Rokhsar D.S."/>
        </authorList>
    </citation>
    <scope>NUCLEOTIDE SEQUENCE</scope>
</reference>
<dbReference type="InterPro" id="IPR019136">
    <property type="entry name" value="TF_IIIC_su-5_HTH"/>
</dbReference>
<dbReference type="Gene3D" id="3.30.200.160">
    <property type="entry name" value="TFIIIC, subcomplex tauA, subunit Sfc1, barrel domain"/>
    <property type="match status" value="1"/>
</dbReference>
<dbReference type="HOGENOM" id="CLU_026463_0_0_1"/>
<dbReference type="InterPro" id="IPR040454">
    <property type="entry name" value="TF_IIIC_Tfc1/Sfc1"/>
</dbReference>
<evidence type="ECO:0000313" key="8">
    <source>
        <dbReference type="EMBL" id="ESN96593.1"/>
    </source>
</evidence>
<dbReference type="Proteomes" id="UP000015101">
    <property type="component" value="Unassembled WGS sequence"/>
</dbReference>
<organism evidence="9 10">
    <name type="scientific">Helobdella robusta</name>
    <name type="common">Californian leech</name>
    <dbReference type="NCBI Taxonomy" id="6412"/>
    <lineage>
        <taxon>Eukaryota</taxon>
        <taxon>Metazoa</taxon>
        <taxon>Spiralia</taxon>
        <taxon>Lophotrochozoa</taxon>
        <taxon>Annelida</taxon>
        <taxon>Clitellata</taxon>
        <taxon>Hirudinea</taxon>
        <taxon>Rhynchobdellida</taxon>
        <taxon>Glossiphoniidae</taxon>
        <taxon>Helobdella</taxon>
    </lineage>
</organism>
<protein>
    <recommendedName>
        <fullName evidence="11">Transcription factor IIIC subunit 5 HTH domain-containing protein</fullName>
    </recommendedName>
</protein>
<evidence type="ECO:0000313" key="9">
    <source>
        <dbReference type="EnsemblMetazoa" id="HelroP189301"/>
    </source>
</evidence>
<dbReference type="GO" id="GO:0000127">
    <property type="term" value="C:transcription factor TFIIIC complex"/>
    <property type="evidence" value="ECO:0000318"/>
    <property type="project" value="GO_Central"/>
</dbReference>
<evidence type="ECO:0000259" key="6">
    <source>
        <dbReference type="Pfam" id="PF09734"/>
    </source>
</evidence>
<evidence type="ECO:0000256" key="4">
    <source>
        <dbReference type="ARBA" id="ARBA00023242"/>
    </source>
</evidence>
<dbReference type="OMA" id="NDANMRC"/>
<dbReference type="AlphaFoldDB" id="T1FQX8"/>
<evidence type="ECO:0000256" key="2">
    <source>
        <dbReference type="ARBA" id="ARBA00023125"/>
    </source>
</evidence>
<evidence type="ECO:0000256" key="5">
    <source>
        <dbReference type="SAM" id="MobiDB-lite"/>
    </source>
</evidence>
<dbReference type="InterPro" id="IPR041499">
    <property type="entry name" value="Tfc1/Sfc1_N"/>
</dbReference>
<dbReference type="GO" id="GO:0006384">
    <property type="term" value="P:transcription initiation at RNA polymerase III promoter"/>
    <property type="evidence" value="ECO:0007669"/>
    <property type="project" value="InterPro"/>
</dbReference>
<dbReference type="RefSeq" id="XP_009025734.1">
    <property type="nucleotide sequence ID" value="XM_009027486.1"/>
</dbReference>
<dbReference type="OrthoDB" id="5598268at2759"/>
<sequence length="407" mass="46829">MELVIPDRKLIAIEYPGIVNNIDKAFDTLGGLKQLTEIFKDISKRIKLNFRPDNPFSRPAYGDRSSRYCLLLKVRRKKNNNSNNSNNNNNSNVGCRSDTRSSLGCLEGEIVGTVETVITFTSLCDFQYLPMTQNKNGTYTSFHDDITFKDVNLRDYSQWVQKPVPLFLLPPFFSRFDQPFQYCFREKATEKQFNFPKNCIGISRSRRPHFTNLFKFSSSCVPNEPNVEAVLKVKKLLIPNWKIDRIKNAFDKHPVYTSVALMAEIGPLFTREDLKAILPTVTYYCVDGPWRAMWVRLGYNLRQHPESKIYQNLDFRQERSYSNLFTNKIKPKRNTFEHNLPTTISKTHIQQVSSFMQRQEEQQNNNTTNSDDDDDDVGCEVDNDDGGGDVAYDGGAGGGGIKRKKMK</sequence>
<keyword evidence="4" id="KW-0539">Nucleus</keyword>
<feature type="domain" description="Transcription factor IIIC subunit 5 HTH" evidence="6">
    <location>
        <begin position="167"/>
        <end position="316"/>
    </location>
</feature>
<dbReference type="KEGG" id="hro:HELRODRAFT_189301"/>
<dbReference type="InterPro" id="IPR042536">
    <property type="entry name" value="TFIIIC_tauA_Sfc1"/>
</dbReference>
<feature type="compositionally biased region" description="Acidic residues" evidence="5">
    <location>
        <begin position="370"/>
        <end position="387"/>
    </location>
</feature>
<comment type="subcellular location">
    <subcellularLocation>
        <location evidence="1">Nucleus</location>
    </subcellularLocation>
</comment>
<dbReference type="GO" id="GO:0005634">
    <property type="term" value="C:nucleus"/>
    <property type="evidence" value="ECO:0007669"/>
    <property type="project" value="UniProtKB-SubCell"/>
</dbReference>
<dbReference type="InParanoid" id="T1FQX8"/>
<name>T1FQX8_HELRO</name>
<feature type="domain" description="Transcription factor IIIC subunit Tfc1/Sfc1 triple barrel" evidence="7">
    <location>
        <begin position="11"/>
        <end position="129"/>
    </location>
</feature>
<dbReference type="GO" id="GO:0003677">
    <property type="term" value="F:DNA binding"/>
    <property type="evidence" value="ECO:0007669"/>
    <property type="project" value="UniProtKB-KW"/>
</dbReference>
<dbReference type="EMBL" id="AMQM01001426">
    <property type="status" value="NOT_ANNOTATED_CDS"/>
    <property type="molecule type" value="Genomic_DNA"/>
</dbReference>
<reference evidence="9" key="3">
    <citation type="submission" date="2015-06" db="UniProtKB">
        <authorList>
            <consortium name="EnsemblMetazoa"/>
        </authorList>
    </citation>
    <scope>IDENTIFICATION</scope>
</reference>
<keyword evidence="2" id="KW-0238">DNA-binding</keyword>
<keyword evidence="10" id="KW-1185">Reference proteome</keyword>
<evidence type="ECO:0000256" key="1">
    <source>
        <dbReference type="ARBA" id="ARBA00004123"/>
    </source>
</evidence>
<accession>T1FQX8</accession>
<dbReference type="EnsemblMetazoa" id="HelroT189301">
    <property type="protein sequence ID" value="HelroP189301"/>
    <property type="gene ID" value="HelroG189301"/>
</dbReference>
<dbReference type="eggNOG" id="KOG2473">
    <property type="taxonomic scope" value="Eukaryota"/>
</dbReference>
<dbReference type="CTD" id="20211225"/>
<feature type="region of interest" description="Disordered" evidence="5">
    <location>
        <begin position="354"/>
        <end position="407"/>
    </location>
</feature>
<gene>
    <name evidence="9" type="primary">20211225</name>
    <name evidence="8" type="ORF">HELRODRAFT_189301</name>
</gene>
<dbReference type="EMBL" id="KB097495">
    <property type="protein sequence ID" value="ESN96593.1"/>
    <property type="molecule type" value="Genomic_DNA"/>
</dbReference>
<evidence type="ECO:0000313" key="10">
    <source>
        <dbReference type="Proteomes" id="UP000015101"/>
    </source>
</evidence>
<dbReference type="FunCoup" id="T1FQX8">
    <property type="interactions" value="484"/>
</dbReference>
<reference evidence="8 10" key="2">
    <citation type="journal article" date="2013" name="Nature">
        <title>Insights into bilaterian evolution from three spiralian genomes.</title>
        <authorList>
            <person name="Simakov O."/>
            <person name="Marletaz F."/>
            <person name="Cho S.J."/>
            <person name="Edsinger-Gonzales E."/>
            <person name="Havlak P."/>
            <person name="Hellsten U."/>
            <person name="Kuo D.H."/>
            <person name="Larsson T."/>
            <person name="Lv J."/>
            <person name="Arendt D."/>
            <person name="Savage R."/>
            <person name="Osoegawa K."/>
            <person name="de Jong P."/>
            <person name="Grimwood J."/>
            <person name="Chapman J.A."/>
            <person name="Shapiro H."/>
            <person name="Aerts A."/>
            <person name="Otillar R.P."/>
            <person name="Terry A.Y."/>
            <person name="Boore J.L."/>
            <person name="Grigoriev I.V."/>
            <person name="Lindberg D.R."/>
            <person name="Seaver E.C."/>
            <person name="Weisblat D.A."/>
            <person name="Putnam N.H."/>
            <person name="Rokhsar D.S."/>
        </authorList>
    </citation>
    <scope>NUCLEOTIDE SEQUENCE</scope>
</reference>
<dbReference type="PANTHER" id="PTHR13230:SF5">
    <property type="entry name" value="GENERAL TRANSCRIPTION FACTOR 3C POLYPEPTIDE 5"/>
    <property type="match status" value="1"/>
</dbReference>
<dbReference type="Pfam" id="PF09734">
    <property type="entry name" value="Tau95"/>
    <property type="match status" value="1"/>
</dbReference>
<evidence type="ECO:0000259" key="7">
    <source>
        <dbReference type="Pfam" id="PF17682"/>
    </source>
</evidence>
<dbReference type="STRING" id="6412.T1FQX8"/>
<dbReference type="FunFam" id="3.30.200.160:FF:000002">
    <property type="entry name" value="Transcription factor IIIC, subunit 5"/>
    <property type="match status" value="1"/>
</dbReference>
<keyword evidence="3" id="KW-0804">Transcription</keyword>
<evidence type="ECO:0008006" key="11">
    <source>
        <dbReference type="Google" id="ProtNLM"/>
    </source>
</evidence>
<proteinExistence type="predicted"/>
<dbReference type="PANTHER" id="PTHR13230">
    <property type="entry name" value="GENERAL TRANSCRIPTION FACTOR IIIC, POLYPEPTIDE 5"/>
    <property type="match status" value="1"/>
</dbReference>
<dbReference type="GeneID" id="20211225"/>
<dbReference type="Pfam" id="PF17682">
    <property type="entry name" value="Tau95_N"/>
    <property type="match status" value="1"/>
</dbReference>
<evidence type="ECO:0000256" key="3">
    <source>
        <dbReference type="ARBA" id="ARBA00023163"/>
    </source>
</evidence>